<comment type="subcellular location">
    <subcellularLocation>
        <location evidence="1 13">Golgi apparatus membrane</location>
        <topology evidence="1 13">Single-pass type II membrane protein</topology>
    </subcellularLocation>
</comment>
<evidence type="ECO:0000256" key="11">
    <source>
        <dbReference type="ARBA" id="ARBA00023136"/>
    </source>
</evidence>
<organism evidence="14">
    <name type="scientific">Callorhinchus milii</name>
    <name type="common">Ghost shark</name>
    <dbReference type="NCBI Taxonomy" id="7868"/>
    <lineage>
        <taxon>Eukaryota</taxon>
        <taxon>Metazoa</taxon>
        <taxon>Chordata</taxon>
        <taxon>Craniata</taxon>
        <taxon>Vertebrata</taxon>
        <taxon>Chondrichthyes</taxon>
        <taxon>Holocephali</taxon>
        <taxon>Chimaeriformes</taxon>
        <taxon>Callorhinchidae</taxon>
        <taxon>Callorhinchus</taxon>
    </lineage>
</organism>
<dbReference type="PANTHER" id="PTHR11214:SF29">
    <property type="entry name" value="BETA-1,3-GALACTOSYLTRANSFERASE 9"/>
    <property type="match status" value="1"/>
</dbReference>
<dbReference type="GO" id="GO:0000139">
    <property type="term" value="C:Golgi membrane"/>
    <property type="evidence" value="ECO:0007669"/>
    <property type="project" value="UniProtKB-SubCell"/>
</dbReference>
<reference evidence="14" key="1">
    <citation type="journal article" date="2014" name="Nature">
        <title>Elephant shark genome provides unique insights into gnathostome evolution.</title>
        <authorList>
            <consortium name="International Elephant Shark Genome Sequencing Consortium"/>
            <person name="Venkatesh B."/>
            <person name="Lee A.P."/>
            <person name="Ravi V."/>
            <person name="Maurya A.K."/>
            <person name="Lian M.M."/>
            <person name="Swann J.B."/>
            <person name="Ohta Y."/>
            <person name="Flajnik M.F."/>
            <person name="Sutoh Y."/>
            <person name="Kasahara M."/>
            <person name="Hoon S."/>
            <person name="Gangu V."/>
            <person name="Roy S.W."/>
            <person name="Irimia M."/>
            <person name="Korzh V."/>
            <person name="Kondrychyn I."/>
            <person name="Lim Z.W."/>
            <person name="Tay B.H."/>
            <person name="Tohari S."/>
            <person name="Kong K.W."/>
            <person name="Ho S."/>
            <person name="Lorente-Galdos B."/>
            <person name="Quilez J."/>
            <person name="Marques-Bonet T."/>
            <person name="Raney B.J."/>
            <person name="Ingham P.W."/>
            <person name="Tay A."/>
            <person name="Hillier L.W."/>
            <person name="Minx P."/>
            <person name="Boehm T."/>
            <person name="Wilson R.K."/>
            <person name="Brenner S."/>
            <person name="Warren W.C."/>
        </authorList>
    </citation>
    <scope>NUCLEOTIDE SEQUENCE</scope>
    <source>
        <tissue evidence="14">Spleen</tissue>
    </source>
</reference>
<evidence type="ECO:0000256" key="3">
    <source>
        <dbReference type="ARBA" id="ARBA00008661"/>
    </source>
</evidence>
<dbReference type="InterPro" id="IPR002659">
    <property type="entry name" value="Glyco_trans_31"/>
</dbReference>
<evidence type="ECO:0000256" key="12">
    <source>
        <dbReference type="ARBA" id="ARBA00023180"/>
    </source>
</evidence>
<dbReference type="PANTHER" id="PTHR11214">
    <property type="entry name" value="BETA-1,3-N-ACETYLGLUCOSAMINYLTRANSFERASE"/>
    <property type="match status" value="1"/>
</dbReference>
<dbReference type="EMBL" id="JW869866">
    <property type="protein sequence ID" value="AFP02384.1"/>
    <property type="molecule type" value="mRNA"/>
</dbReference>
<name>V9KUU6_CALMI</name>
<dbReference type="EC" id="2.4.1.-" evidence="13"/>
<keyword evidence="8 13" id="KW-1133">Transmembrane helix</keyword>
<evidence type="ECO:0000256" key="8">
    <source>
        <dbReference type="ARBA" id="ARBA00022989"/>
    </source>
</evidence>
<dbReference type="Pfam" id="PF01762">
    <property type="entry name" value="Galactosyl_T"/>
    <property type="match status" value="1"/>
</dbReference>
<evidence type="ECO:0000256" key="1">
    <source>
        <dbReference type="ARBA" id="ARBA00004323"/>
    </source>
</evidence>
<evidence type="ECO:0000256" key="13">
    <source>
        <dbReference type="RuleBase" id="RU363063"/>
    </source>
</evidence>
<keyword evidence="10" id="KW-0443">Lipid metabolism</keyword>
<keyword evidence="12" id="KW-0325">Glycoprotein</keyword>
<dbReference type="GO" id="GO:0006493">
    <property type="term" value="P:protein O-linked glycosylation"/>
    <property type="evidence" value="ECO:0007669"/>
    <property type="project" value="TreeGrafter"/>
</dbReference>
<dbReference type="FunFam" id="3.90.550.50:FF:000001">
    <property type="entry name" value="Hexosyltransferase"/>
    <property type="match status" value="1"/>
</dbReference>
<keyword evidence="6 13" id="KW-0812">Transmembrane</keyword>
<dbReference type="GO" id="GO:0006629">
    <property type="term" value="P:lipid metabolic process"/>
    <property type="evidence" value="ECO:0007669"/>
    <property type="project" value="UniProtKB-KW"/>
</dbReference>
<protein>
    <recommendedName>
        <fullName evidence="13">Hexosyltransferase</fullName>
        <ecNumber evidence="13">2.4.1.-</ecNumber>
    </recommendedName>
</protein>
<evidence type="ECO:0000313" key="14">
    <source>
        <dbReference type="EMBL" id="AFP02384.1"/>
    </source>
</evidence>
<dbReference type="Gene3D" id="3.90.550.50">
    <property type="match status" value="1"/>
</dbReference>
<sequence>MEMLRRFNKCRLIGFLRKSRLGVGLLLVLMLTGIPFLVDYAQEWTLRRDPTPITNGSIVQMRARAVSFNMEVFRHNASKYYLIPNTNACDGPDVFLVSFVISKTGHFQSREAIRQSWASVKDVQGHTVLILFALGVPESTEEQERIEEESSQYKDVVQGVFRDTYHNLTLKTIMIMQWFGTYCPAARYLLKVDDDVFLNYHNLMEHLIGLSDDSEDLYLGWVHRRVRPVRNKNDLYYVSESVYSKDVYPDYCSGTSYVVSKDVVLKVYVAALTTPLITIEDVFVGLCAHKMGVSPTHTSKISGPVRFHLNQCCYKSIYASHHIKPGEFLKIWKLVNDGSRCSLLAKYTGLFMCKALALLSPVINQ</sequence>
<keyword evidence="9 13" id="KW-0333">Golgi apparatus</keyword>
<dbReference type="AlphaFoldDB" id="V9KUU6"/>
<evidence type="ECO:0000256" key="6">
    <source>
        <dbReference type="ARBA" id="ARBA00022692"/>
    </source>
</evidence>
<keyword evidence="4 13" id="KW-0328">Glycosyltransferase</keyword>
<feature type="transmembrane region" description="Helical" evidence="13">
    <location>
        <begin position="21"/>
        <end position="38"/>
    </location>
</feature>
<keyword evidence="11 13" id="KW-0472">Membrane</keyword>
<evidence type="ECO:0000256" key="5">
    <source>
        <dbReference type="ARBA" id="ARBA00022679"/>
    </source>
</evidence>
<proteinExistence type="evidence at transcript level"/>
<evidence type="ECO:0000256" key="4">
    <source>
        <dbReference type="ARBA" id="ARBA00022676"/>
    </source>
</evidence>
<dbReference type="GO" id="GO:0016758">
    <property type="term" value="F:hexosyltransferase activity"/>
    <property type="evidence" value="ECO:0007669"/>
    <property type="project" value="InterPro"/>
</dbReference>
<comment type="pathway">
    <text evidence="2">Protein modification; protein glycosylation.</text>
</comment>
<evidence type="ECO:0000256" key="7">
    <source>
        <dbReference type="ARBA" id="ARBA00022968"/>
    </source>
</evidence>
<keyword evidence="7 13" id="KW-0735">Signal-anchor</keyword>
<keyword evidence="5 14" id="KW-0808">Transferase</keyword>
<evidence type="ECO:0000256" key="2">
    <source>
        <dbReference type="ARBA" id="ARBA00004922"/>
    </source>
</evidence>
<evidence type="ECO:0000256" key="9">
    <source>
        <dbReference type="ARBA" id="ARBA00023034"/>
    </source>
</evidence>
<comment type="similarity">
    <text evidence="3 13">Belongs to the glycosyltransferase 31 family.</text>
</comment>
<evidence type="ECO:0000256" key="10">
    <source>
        <dbReference type="ARBA" id="ARBA00023098"/>
    </source>
</evidence>
<accession>V9KUU6</accession>